<dbReference type="EMBL" id="QWEG01000001">
    <property type="protein sequence ID" value="RHW43200.1"/>
    <property type="molecule type" value="Genomic_DNA"/>
</dbReference>
<keyword evidence="3" id="KW-1185">Reference proteome</keyword>
<dbReference type="AlphaFoldDB" id="A0A417YZ68"/>
<gene>
    <name evidence="2" type="ORF">D1B31_00550</name>
</gene>
<keyword evidence="1" id="KW-0472">Membrane</keyword>
<protein>
    <recommendedName>
        <fullName evidence="4">YwiC-like family protein</fullName>
    </recommendedName>
</protein>
<accession>A0A417YZ68</accession>
<sequence length="240" mass="27599">MKLFMPKQHGAWAMVIIPFWLGVVSGGFVWEHIPFFFGWLLLYLATYPMLLLFKKKKLQFHVKWSLIYLVPAILLLLFPLFERPSVAWFGVMMIPFFVINAYFSAQNKDRAIMNDFCAIFAFSLAGIASAYLAAGSVTKEAALVFIVSSLFFIGSTFFVKSMIREKKNANFKWLSWVFHVINPVLWLIFGQWIVALAFVPSAFRAIYYYGKGLTPKQIGIYEIINSALFFIMIVTHLVLN</sequence>
<feature type="transmembrane region" description="Helical" evidence="1">
    <location>
        <begin position="141"/>
        <end position="163"/>
    </location>
</feature>
<feature type="transmembrane region" description="Helical" evidence="1">
    <location>
        <begin position="36"/>
        <end position="53"/>
    </location>
</feature>
<evidence type="ECO:0000313" key="2">
    <source>
        <dbReference type="EMBL" id="RHW43200.1"/>
    </source>
</evidence>
<evidence type="ECO:0008006" key="4">
    <source>
        <dbReference type="Google" id="ProtNLM"/>
    </source>
</evidence>
<dbReference type="OrthoDB" id="2380563at2"/>
<feature type="transmembrane region" description="Helical" evidence="1">
    <location>
        <begin position="12"/>
        <end position="30"/>
    </location>
</feature>
<feature type="transmembrane region" description="Helical" evidence="1">
    <location>
        <begin position="87"/>
        <end position="104"/>
    </location>
</feature>
<feature type="transmembrane region" description="Helical" evidence="1">
    <location>
        <begin position="116"/>
        <end position="135"/>
    </location>
</feature>
<organism evidence="2 3">
    <name type="scientific">Neobacillus notoginsengisoli</name>
    <dbReference type="NCBI Taxonomy" id="1578198"/>
    <lineage>
        <taxon>Bacteria</taxon>
        <taxon>Bacillati</taxon>
        <taxon>Bacillota</taxon>
        <taxon>Bacilli</taxon>
        <taxon>Bacillales</taxon>
        <taxon>Bacillaceae</taxon>
        <taxon>Neobacillus</taxon>
    </lineage>
</organism>
<name>A0A417YZ68_9BACI</name>
<evidence type="ECO:0000256" key="1">
    <source>
        <dbReference type="SAM" id="Phobius"/>
    </source>
</evidence>
<reference evidence="2 3" key="1">
    <citation type="journal article" date="2017" name="Int. J. Syst. Evol. Microbiol.">
        <title>Bacillus notoginsengisoli sp. nov., a novel bacterium isolated from the rhizosphere of Panax notoginseng.</title>
        <authorList>
            <person name="Zhang M.Y."/>
            <person name="Cheng J."/>
            <person name="Cai Y."/>
            <person name="Zhang T.Y."/>
            <person name="Wu Y.Y."/>
            <person name="Manikprabhu D."/>
            <person name="Li W.J."/>
            <person name="Zhang Y.X."/>
        </authorList>
    </citation>
    <scope>NUCLEOTIDE SEQUENCE [LARGE SCALE GENOMIC DNA]</scope>
    <source>
        <strain evidence="2 3">JCM 30743</strain>
    </source>
</reference>
<dbReference type="RefSeq" id="WP_118918808.1">
    <property type="nucleotide sequence ID" value="NZ_QWEG01000001.1"/>
</dbReference>
<dbReference type="InterPro" id="IPR025576">
    <property type="entry name" value="YwiC"/>
</dbReference>
<evidence type="ECO:0000313" key="3">
    <source>
        <dbReference type="Proteomes" id="UP000284416"/>
    </source>
</evidence>
<keyword evidence="1" id="KW-0812">Transmembrane</keyword>
<feature type="transmembrane region" description="Helical" evidence="1">
    <location>
        <begin position="65"/>
        <end position="81"/>
    </location>
</feature>
<dbReference type="Proteomes" id="UP000284416">
    <property type="component" value="Unassembled WGS sequence"/>
</dbReference>
<feature type="transmembrane region" description="Helical" evidence="1">
    <location>
        <begin position="184"/>
        <end position="206"/>
    </location>
</feature>
<comment type="caution">
    <text evidence="2">The sequence shown here is derived from an EMBL/GenBank/DDBJ whole genome shotgun (WGS) entry which is preliminary data.</text>
</comment>
<dbReference type="Pfam" id="PF14256">
    <property type="entry name" value="YwiC"/>
    <property type="match status" value="1"/>
</dbReference>
<feature type="transmembrane region" description="Helical" evidence="1">
    <location>
        <begin position="218"/>
        <end position="239"/>
    </location>
</feature>
<proteinExistence type="predicted"/>
<keyword evidence="1" id="KW-1133">Transmembrane helix</keyword>